<feature type="compositionally biased region" description="Low complexity" evidence="1">
    <location>
        <begin position="417"/>
        <end position="434"/>
    </location>
</feature>
<feature type="compositionally biased region" description="Acidic residues" evidence="1">
    <location>
        <begin position="154"/>
        <end position="175"/>
    </location>
</feature>
<feature type="compositionally biased region" description="Polar residues" evidence="1">
    <location>
        <begin position="263"/>
        <end position="331"/>
    </location>
</feature>
<keyword evidence="4" id="KW-1185">Reference proteome</keyword>
<feature type="compositionally biased region" description="Polar residues" evidence="1">
    <location>
        <begin position="234"/>
        <end position="244"/>
    </location>
</feature>
<dbReference type="Proteomes" id="UP000195402">
    <property type="component" value="Unassembled WGS sequence"/>
</dbReference>
<feature type="transmembrane region" description="Helical" evidence="2">
    <location>
        <begin position="20"/>
        <end position="37"/>
    </location>
</feature>
<feature type="compositionally biased region" description="Acidic residues" evidence="1">
    <location>
        <begin position="87"/>
        <end position="96"/>
    </location>
</feature>
<feature type="compositionally biased region" description="Basic and acidic residues" evidence="1">
    <location>
        <begin position="66"/>
        <end position="86"/>
    </location>
</feature>
<keyword evidence="2" id="KW-0812">Transmembrane</keyword>
<feature type="compositionally biased region" description="Polar residues" evidence="1">
    <location>
        <begin position="461"/>
        <end position="481"/>
    </location>
</feature>
<dbReference type="STRING" id="56857.A0A200RCL8"/>
<dbReference type="OrthoDB" id="1928179at2759"/>
<name>A0A200RCL8_MACCD</name>
<feature type="compositionally biased region" description="Basic and acidic residues" evidence="1">
    <location>
        <begin position="218"/>
        <end position="230"/>
    </location>
</feature>
<dbReference type="OMA" id="HDDNDCQ"/>
<dbReference type="PANTHER" id="PTHR33700">
    <property type="entry name" value="MYB-LIKE PROTEIN X"/>
    <property type="match status" value="1"/>
</dbReference>
<evidence type="ECO:0000313" key="4">
    <source>
        <dbReference type="Proteomes" id="UP000195402"/>
    </source>
</evidence>
<feature type="compositionally biased region" description="Basic and acidic residues" evidence="1">
    <location>
        <begin position="97"/>
        <end position="111"/>
    </location>
</feature>
<feature type="compositionally biased region" description="Polar residues" evidence="1">
    <location>
        <begin position="339"/>
        <end position="379"/>
    </location>
</feature>
<reference evidence="3 4" key="1">
    <citation type="journal article" date="2017" name="Mol. Plant">
        <title>The Genome of Medicinal Plant Macleaya cordata Provides New Insights into Benzylisoquinoline Alkaloids Metabolism.</title>
        <authorList>
            <person name="Liu X."/>
            <person name="Liu Y."/>
            <person name="Huang P."/>
            <person name="Ma Y."/>
            <person name="Qing Z."/>
            <person name="Tang Q."/>
            <person name="Cao H."/>
            <person name="Cheng P."/>
            <person name="Zheng Y."/>
            <person name="Yuan Z."/>
            <person name="Zhou Y."/>
            <person name="Liu J."/>
            <person name="Tang Z."/>
            <person name="Zhuo Y."/>
            <person name="Zhang Y."/>
            <person name="Yu L."/>
            <person name="Huang J."/>
            <person name="Yang P."/>
            <person name="Peng Q."/>
            <person name="Zhang J."/>
            <person name="Jiang W."/>
            <person name="Zhang Z."/>
            <person name="Lin K."/>
            <person name="Ro D.K."/>
            <person name="Chen X."/>
            <person name="Xiong X."/>
            <person name="Shang Y."/>
            <person name="Huang S."/>
            <person name="Zeng J."/>
        </authorList>
    </citation>
    <scope>NUCLEOTIDE SEQUENCE [LARGE SCALE GENOMIC DNA]</scope>
    <source>
        <strain evidence="4">cv. BLH2017</strain>
        <tissue evidence="3">Root</tissue>
    </source>
</reference>
<dbReference type="AlphaFoldDB" id="A0A200RCL8"/>
<organism evidence="3 4">
    <name type="scientific">Macleaya cordata</name>
    <name type="common">Five-seeded plume-poppy</name>
    <name type="synonym">Bocconia cordata</name>
    <dbReference type="NCBI Taxonomy" id="56857"/>
    <lineage>
        <taxon>Eukaryota</taxon>
        <taxon>Viridiplantae</taxon>
        <taxon>Streptophyta</taxon>
        <taxon>Embryophyta</taxon>
        <taxon>Tracheophyta</taxon>
        <taxon>Spermatophyta</taxon>
        <taxon>Magnoliopsida</taxon>
        <taxon>Ranunculales</taxon>
        <taxon>Papaveraceae</taxon>
        <taxon>Papaveroideae</taxon>
        <taxon>Macleaya</taxon>
    </lineage>
</organism>
<proteinExistence type="predicted"/>
<keyword evidence="2" id="KW-0472">Membrane</keyword>
<accession>A0A200RCL8</accession>
<feature type="compositionally biased region" description="Basic and acidic residues" evidence="1">
    <location>
        <begin position="247"/>
        <end position="257"/>
    </location>
</feature>
<dbReference type="EMBL" id="MVGT01000080">
    <property type="protein sequence ID" value="OVA20459.1"/>
    <property type="molecule type" value="Genomic_DNA"/>
</dbReference>
<feature type="compositionally biased region" description="Basic and acidic residues" evidence="1">
    <location>
        <begin position="118"/>
        <end position="153"/>
    </location>
</feature>
<dbReference type="FunCoup" id="A0A200RCL8">
    <property type="interactions" value="134"/>
</dbReference>
<evidence type="ECO:0000256" key="2">
    <source>
        <dbReference type="SAM" id="Phobius"/>
    </source>
</evidence>
<sequence length="481" mass="53202">MFKQSPSRNQRSKGFKIKHALQIGLLLAVCIWLLYQVKHSHDKKKAFEESNAKLLEKMESGHEIIKLGRKDLHPRVEESISENEGHNEEEEIEEQEENKHDEEEDENKHEEVEDEGEESKPEENEDEGRGGGDDEVDEHDRERAEEEAKREEGFVDEEDKESEEKENEEKEDQIEDQDHDRNTQEAREEQYKGDDASSAVVRDTQGMNTETESGVGEKSNEEEHVEKLEPDELGSQNKTSSIEEVTSDQHDNLKTGDGEIIEGNQTLNATNGEVNGSGITLSEAENGSQTNSTTNLKSIDQPEVNNNSTAENGEIPSSSMQNGTDITQDQTIVMIPSNVGDSNLQAVVPEQTENSNMNSEMVESDSNSLLSTTTQNADESNGESGEEQTVKSGEEDGSVSSVTNENIDGDQKDESETTAGTEEAEDNSSSSTTNDNEDSVESKSVDSNDTLIPEVREARTDLSTLPETVTEGTNSEDAAEK</sequence>
<feature type="region of interest" description="Disordered" evidence="1">
    <location>
        <begin position="66"/>
        <end position="481"/>
    </location>
</feature>
<feature type="compositionally biased region" description="Basic and acidic residues" evidence="1">
    <location>
        <begin position="176"/>
        <end position="195"/>
    </location>
</feature>
<gene>
    <name evidence="3" type="ORF">BVC80_1063g4</name>
</gene>
<evidence type="ECO:0000313" key="3">
    <source>
        <dbReference type="EMBL" id="OVA20459.1"/>
    </source>
</evidence>
<protein>
    <submittedName>
        <fullName evidence="3">Uncharacterized protein</fullName>
    </submittedName>
</protein>
<dbReference type="InParanoid" id="A0A200RCL8"/>
<dbReference type="PANTHER" id="PTHR33700:SF4">
    <property type="entry name" value="MYB-LIKE PROTEIN X"/>
    <property type="match status" value="1"/>
</dbReference>
<evidence type="ECO:0000256" key="1">
    <source>
        <dbReference type="SAM" id="MobiDB-lite"/>
    </source>
</evidence>
<keyword evidence="2" id="KW-1133">Transmembrane helix</keyword>
<comment type="caution">
    <text evidence="3">The sequence shown here is derived from an EMBL/GenBank/DDBJ whole genome shotgun (WGS) entry which is preliminary data.</text>
</comment>